<protein>
    <submittedName>
        <fullName evidence="2">SPOR domain-containing protein</fullName>
    </submittedName>
</protein>
<evidence type="ECO:0000313" key="3">
    <source>
        <dbReference type="Proteomes" id="UP001319870"/>
    </source>
</evidence>
<feature type="region of interest" description="Disordered" evidence="1">
    <location>
        <begin position="14"/>
        <end position="33"/>
    </location>
</feature>
<gene>
    <name evidence="2" type="ORF">LEP48_16805</name>
</gene>
<dbReference type="EMBL" id="JAIXCQ010000015">
    <property type="protein sequence ID" value="MCA5894991.1"/>
    <property type="molecule type" value="Genomic_DNA"/>
</dbReference>
<sequence length="65" mass="7563">MSDKSPVQYWYNTSTGQVEEGTERSSWTNRLGPYPTREAAERALDTAKQRNDSWEEEEADWRGHA</sequence>
<reference evidence="2 3" key="1">
    <citation type="submission" date="2021-09" db="EMBL/GenBank/DDBJ databases">
        <title>Isoptericola luteus sp. nov., a novel bacterium isolated from Harbin, the capital city of Heilongjiang province.</title>
        <authorList>
            <person name="Li J."/>
        </authorList>
    </citation>
    <scope>NUCLEOTIDE SEQUENCE [LARGE SCALE GENOMIC DNA]</scope>
    <source>
        <strain evidence="2 3">NEAU-Y5</strain>
    </source>
</reference>
<name>A0ABS7ZIY3_9MICO</name>
<feature type="region of interest" description="Disordered" evidence="1">
    <location>
        <begin position="43"/>
        <end position="65"/>
    </location>
</feature>
<comment type="caution">
    <text evidence="2">The sequence shown here is derived from an EMBL/GenBank/DDBJ whole genome shotgun (WGS) entry which is preliminary data.</text>
</comment>
<keyword evidence="3" id="KW-1185">Reference proteome</keyword>
<dbReference type="RefSeq" id="WP_225566724.1">
    <property type="nucleotide sequence ID" value="NZ_JAIXCQ010000015.1"/>
</dbReference>
<dbReference type="Proteomes" id="UP001319870">
    <property type="component" value="Unassembled WGS sequence"/>
</dbReference>
<proteinExistence type="predicted"/>
<evidence type="ECO:0000256" key="1">
    <source>
        <dbReference type="SAM" id="MobiDB-lite"/>
    </source>
</evidence>
<feature type="compositionally biased region" description="Basic and acidic residues" evidence="1">
    <location>
        <begin position="43"/>
        <end position="53"/>
    </location>
</feature>
<accession>A0ABS7ZIY3</accession>
<organism evidence="2 3">
    <name type="scientific">Isoptericola luteus</name>
    <dbReference type="NCBI Taxonomy" id="2879484"/>
    <lineage>
        <taxon>Bacteria</taxon>
        <taxon>Bacillati</taxon>
        <taxon>Actinomycetota</taxon>
        <taxon>Actinomycetes</taxon>
        <taxon>Micrococcales</taxon>
        <taxon>Promicromonosporaceae</taxon>
        <taxon>Isoptericola</taxon>
    </lineage>
</organism>
<evidence type="ECO:0000313" key="2">
    <source>
        <dbReference type="EMBL" id="MCA5894991.1"/>
    </source>
</evidence>